<accession>A0A7S3S8M3</accession>
<dbReference type="Pfam" id="PF12102">
    <property type="entry name" value="MrcB_N"/>
    <property type="match status" value="1"/>
</dbReference>
<organism evidence="3">
    <name type="scientific">Emiliania huxleyi</name>
    <name type="common">Coccolithophore</name>
    <name type="synonym">Pontosphaera huxleyi</name>
    <dbReference type="NCBI Taxonomy" id="2903"/>
    <lineage>
        <taxon>Eukaryota</taxon>
        <taxon>Haptista</taxon>
        <taxon>Haptophyta</taxon>
        <taxon>Prymnesiophyceae</taxon>
        <taxon>Isochrysidales</taxon>
        <taxon>Noelaerhabdaceae</taxon>
        <taxon>Emiliania</taxon>
    </lineage>
</organism>
<feature type="region of interest" description="Disordered" evidence="1">
    <location>
        <begin position="251"/>
        <end position="351"/>
    </location>
</feature>
<reference evidence="3" key="1">
    <citation type="submission" date="2021-01" db="EMBL/GenBank/DDBJ databases">
        <authorList>
            <person name="Corre E."/>
            <person name="Pelletier E."/>
            <person name="Niang G."/>
            <person name="Scheremetjew M."/>
            <person name="Finn R."/>
            <person name="Kale V."/>
            <person name="Holt S."/>
            <person name="Cochrane G."/>
            <person name="Meng A."/>
            <person name="Brown T."/>
            <person name="Cohen L."/>
        </authorList>
    </citation>
    <scope>NUCLEOTIDE SEQUENCE</scope>
    <source>
        <strain evidence="3">379</strain>
    </source>
</reference>
<proteinExistence type="predicted"/>
<dbReference type="InterPro" id="IPR021961">
    <property type="entry name" value="McrB_DNA-bd"/>
</dbReference>
<feature type="domain" description="Type IV methyl-directed restriction enzyme EcoKMcrB subunit DNA-binding" evidence="2">
    <location>
        <begin position="57"/>
        <end position="233"/>
    </location>
</feature>
<protein>
    <recommendedName>
        <fullName evidence="2">Type IV methyl-directed restriction enzyme EcoKMcrB subunit DNA-binding domain-containing protein</fullName>
    </recommendedName>
</protein>
<evidence type="ECO:0000313" key="3">
    <source>
        <dbReference type="EMBL" id="CAE0547479.1"/>
    </source>
</evidence>
<feature type="compositionally biased region" description="Acidic residues" evidence="1">
    <location>
        <begin position="313"/>
        <end position="323"/>
    </location>
</feature>
<dbReference type="AlphaFoldDB" id="A0A7S3S8M3"/>
<feature type="compositionally biased region" description="Low complexity" evidence="1">
    <location>
        <begin position="328"/>
        <end position="340"/>
    </location>
</feature>
<dbReference type="EMBL" id="HBIR01021341">
    <property type="protein sequence ID" value="CAE0547479.1"/>
    <property type="molecule type" value="Transcribed_RNA"/>
</dbReference>
<evidence type="ECO:0000259" key="2">
    <source>
        <dbReference type="Pfam" id="PF12102"/>
    </source>
</evidence>
<dbReference type="Gene3D" id="3.30.920.90">
    <property type="match status" value="1"/>
</dbReference>
<gene>
    <name evidence="3" type="ORF">EHUX00137_LOCUS16247</name>
</gene>
<sequence length="489" mass="52356">MRGVKAAAERRAVHVDLRVAQSEDGQFVPRLSFRFPDAPTVVATKLRDGMDRLMAEYDYRGDGVKFSKNHRWCQLMDGIVLELQTSIGEAYAVRASVGCGGWARVPWIAVAAPQQSTQHGLYLQLLFAADMSAAHLCLGQGTSKLKAALGQLAAGAHLAEVGRYVRRRCAELELLADGGFDLSGEIDLRAGKTGLAADYAKGSIVSLRLGAGELPPEAELHASLHALLRAYDVILADEGYLTLTQPVNEQLASSKPDGRKSMGGGAGAKRPRKSFGGDGEYEEPSYTPSGSSSRPHSKRPRVAVSHGESDGGSGDESDEEAGGDEARAGGAAETASAAAAPPQPGAPRRVRPPLDSFIEVLVNGEDAPAGCEVDERGEAWVLFQVSWLPPGRSPSFNAINPRELTWLDTLHTTEEGAGWRRLSRPPPPDRGIALFARLATRLPPSKADTRRLVSLGFEPPYDLDKVALRLFADDSALLAEARRLVESLE</sequence>
<evidence type="ECO:0000256" key="1">
    <source>
        <dbReference type="SAM" id="MobiDB-lite"/>
    </source>
</evidence>
<name>A0A7S3S8M3_EMIHU</name>